<dbReference type="EMBL" id="HBFA01009041">
    <property type="protein sequence ID" value="CAD8657096.1"/>
    <property type="molecule type" value="Transcribed_RNA"/>
</dbReference>
<evidence type="ECO:0000256" key="2">
    <source>
        <dbReference type="ARBA" id="ARBA00023043"/>
    </source>
</evidence>
<dbReference type="PRINTS" id="PR01415">
    <property type="entry name" value="ANKYRIN"/>
</dbReference>
<accession>A0A7S0N113</accession>
<feature type="repeat" description="ANK" evidence="3">
    <location>
        <begin position="72"/>
        <end position="104"/>
    </location>
</feature>
<dbReference type="PROSITE" id="PS50088">
    <property type="entry name" value="ANK_REPEAT"/>
    <property type="match status" value="1"/>
</dbReference>
<proteinExistence type="predicted"/>
<sequence length="236" mass="25904">MDSSGLMVLHQAAWTGQVEAVKEAIEKDFDVLLPDKDNNIVLHWAAHKGNEDIVKMVIAKTPKDKVNAKNKDGNTPLHFASIASRNKACKLLLEAGADPNAKNEDGQTPLHGAAGCGSKAVIKTLCEYMLSTSKVPKGAAKWKRPFGCADPNVKDAEGFTPLHTLQNRGFLGAAPAWNTLIECGADRSITGGEWGIEPLHPYTYTFFKIMKKIPLLMLPLLVFWWFVLKPTLEKDI</sequence>
<dbReference type="PANTHER" id="PTHR24198">
    <property type="entry name" value="ANKYRIN REPEAT AND PROTEIN KINASE DOMAIN-CONTAINING PROTEIN"/>
    <property type="match status" value="1"/>
</dbReference>
<dbReference type="SUPFAM" id="SSF48403">
    <property type="entry name" value="Ankyrin repeat"/>
    <property type="match status" value="1"/>
</dbReference>
<evidence type="ECO:0000256" key="1">
    <source>
        <dbReference type="ARBA" id="ARBA00022737"/>
    </source>
</evidence>
<organism evidence="4">
    <name type="scientific">Pyramimonas obovata</name>
    <dbReference type="NCBI Taxonomy" id="1411642"/>
    <lineage>
        <taxon>Eukaryota</taxon>
        <taxon>Viridiplantae</taxon>
        <taxon>Chlorophyta</taxon>
        <taxon>Pyramimonadophyceae</taxon>
        <taxon>Pyramimonadales</taxon>
        <taxon>Pyramimonadaceae</taxon>
        <taxon>Pyramimonas</taxon>
        <taxon>Pyramimonas incertae sedis</taxon>
    </lineage>
</organism>
<keyword evidence="2 3" id="KW-0040">ANK repeat</keyword>
<dbReference type="SMART" id="SM00248">
    <property type="entry name" value="ANK"/>
    <property type="match status" value="4"/>
</dbReference>
<reference evidence="4" key="1">
    <citation type="submission" date="2021-01" db="EMBL/GenBank/DDBJ databases">
        <authorList>
            <person name="Corre E."/>
            <person name="Pelletier E."/>
            <person name="Niang G."/>
            <person name="Scheremetjew M."/>
            <person name="Finn R."/>
            <person name="Kale V."/>
            <person name="Holt S."/>
            <person name="Cochrane G."/>
            <person name="Meng A."/>
            <person name="Brown T."/>
            <person name="Cohen L."/>
        </authorList>
    </citation>
    <scope>NUCLEOTIDE SEQUENCE</scope>
    <source>
        <strain evidence="4">CCMP722</strain>
    </source>
</reference>
<dbReference type="PANTHER" id="PTHR24198:SF165">
    <property type="entry name" value="ANKYRIN REPEAT-CONTAINING PROTEIN-RELATED"/>
    <property type="match status" value="1"/>
</dbReference>
<name>A0A7S0N113_9CHLO</name>
<keyword evidence="1" id="KW-0677">Repeat</keyword>
<evidence type="ECO:0000313" key="4">
    <source>
        <dbReference type="EMBL" id="CAD8657096.1"/>
    </source>
</evidence>
<gene>
    <name evidence="4" type="ORF">POBO1169_LOCUS4767</name>
</gene>
<dbReference type="InterPro" id="IPR036770">
    <property type="entry name" value="Ankyrin_rpt-contain_sf"/>
</dbReference>
<dbReference type="Gene3D" id="1.25.40.20">
    <property type="entry name" value="Ankyrin repeat-containing domain"/>
    <property type="match status" value="2"/>
</dbReference>
<dbReference type="AlphaFoldDB" id="A0A7S0N113"/>
<protein>
    <submittedName>
        <fullName evidence="4">Uncharacterized protein</fullName>
    </submittedName>
</protein>
<dbReference type="Pfam" id="PF00023">
    <property type="entry name" value="Ank"/>
    <property type="match status" value="1"/>
</dbReference>
<dbReference type="InterPro" id="IPR002110">
    <property type="entry name" value="Ankyrin_rpt"/>
</dbReference>
<evidence type="ECO:0000256" key="3">
    <source>
        <dbReference type="PROSITE-ProRule" id="PRU00023"/>
    </source>
</evidence>
<dbReference type="PROSITE" id="PS50297">
    <property type="entry name" value="ANK_REP_REGION"/>
    <property type="match status" value="1"/>
</dbReference>
<dbReference type="Pfam" id="PF12796">
    <property type="entry name" value="Ank_2"/>
    <property type="match status" value="1"/>
</dbReference>